<keyword evidence="4" id="KW-0804">Transcription</keyword>
<accession>A0ABT5LY15</accession>
<evidence type="ECO:0000313" key="6">
    <source>
        <dbReference type="Proteomes" id="UP001220225"/>
    </source>
</evidence>
<dbReference type="InterPro" id="IPR010534">
    <property type="entry name" value="Phage_933W_GpQ"/>
</dbReference>
<keyword evidence="2" id="KW-0805">Transcription regulation</keyword>
<evidence type="ECO:0000256" key="1">
    <source>
        <dbReference type="ARBA" id="ARBA00010234"/>
    </source>
</evidence>
<evidence type="ECO:0000256" key="2">
    <source>
        <dbReference type="ARBA" id="ARBA00023015"/>
    </source>
</evidence>
<dbReference type="RefSeq" id="WP_273577284.1">
    <property type="nucleotide sequence ID" value="NZ_JAQRFN010000035.1"/>
</dbReference>
<dbReference type="SUPFAM" id="SSF88659">
    <property type="entry name" value="Sigma3 and sigma4 domains of RNA polymerase sigma factors"/>
    <property type="match status" value="1"/>
</dbReference>
<evidence type="ECO:0000256" key="4">
    <source>
        <dbReference type="ARBA" id="ARBA00023163"/>
    </source>
</evidence>
<dbReference type="Proteomes" id="UP001220225">
    <property type="component" value="Unassembled WGS sequence"/>
</dbReference>
<organism evidence="5 6">
    <name type="scientific">Xenorhabdus anantnagensis</name>
    <dbReference type="NCBI Taxonomy" id="3025875"/>
    <lineage>
        <taxon>Bacteria</taxon>
        <taxon>Pseudomonadati</taxon>
        <taxon>Pseudomonadota</taxon>
        <taxon>Gammaproteobacteria</taxon>
        <taxon>Enterobacterales</taxon>
        <taxon>Morganellaceae</taxon>
        <taxon>Xenorhabdus</taxon>
    </lineage>
</organism>
<dbReference type="EMBL" id="JAQRFN010000035">
    <property type="protein sequence ID" value="MDC9598638.1"/>
    <property type="molecule type" value="Genomic_DNA"/>
</dbReference>
<name>A0ABT5LY15_9GAMM</name>
<dbReference type="InterPro" id="IPR013324">
    <property type="entry name" value="RNA_pol_sigma_r3/r4-like"/>
</dbReference>
<keyword evidence="3" id="KW-0238">DNA-binding</keyword>
<evidence type="ECO:0000256" key="3">
    <source>
        <dbReference type="ARBA" id="ARBA00023125"/>
    </source>
</evidence>
<comment type="similarity">
    <text evidence="1">Belongs to the phage antitermination Q type 1 family.</text>
</comment>
<dbReference type="Pfam" id="PF06530">
    <property type="entry name" value="Phage_antitermQ"/>
    <property type="match status" value="1"/>
</dbReference>
<sequence>MTGEKPCLRSFLRASDVLQEALGFEPSRISKREEMRISNVLRNSMRDIQQVLVRWGGWSTTEPTRVGWSPVAAGFSGLFPASGNNRLTCSDKDGLIVDLCVARLQMIGQEEELDWIQQHYIHGLSKREIAQRHSMSESRVRHKMQVAEGFIAGCLEMLCIQLDMDLWVKN</sequence>
<proteinExistence type="inferred from homology"/>
<gene>
    <name evidence="5" type="ORF">PSI14_17830</name>
</gene>
<evidence type="ECO:0000313" key="5">
    <source>
        <dbReference type="EMBL" id="MDC9598638.1"/>
    </source>
</evidence>
<reference evidence="5 6" key="1">
    <citation type="submission" date="2023-02" db="EMBL/GenBank/DDBJ databases">
        <title>Entomopathogenic bacteria.</title>
        <authorList>
            <person name="Machado R.A."/>
        </authorList>
    </citation>
    <scope>NUCLEOTIDE SEQUENCE [LARGE SCALE GENOMIC DNA]</scope>
    <source>
        <strain evidence="5 6">XENO-2</strain>
    </source>
</reference>
<protein>
    <submittedName>
        <fullName evidence="5">Antiterminator Q family protein</fullName>
    </submittedName>
</protein>
<keyword evidence="6" id="KW-1185">Reference proteome</keyword>
<comment type="caution">
    <text evidence="5">The sequence shown here is derived from an EMBL/GenBank/DDBJ whole genome shotgun (WGS) entry which is preliminary data.</text>
</comment>